<dbReference type="PANTHER" id="PTHR10039:SF5">
    <property type="entry name" value="NACHT DOMAIN-CONTAINING PROTEIN"/>
    <property type="match status" value="1"/>
</dbReference>
<evidence type="ECO:0000313" key="4">
    <source>
        <dbReference type="Proteomes" id="UP000253153"/>
    </source>
</evidence>
<dbReference type="GO" id="GO:0015969">
    <property type="term" value="P:guanosine tetraphosphate metabolic process"/>
    <property type="evidence" value="ECO:0007669"/>
    <property type="project" value="InterPro"/>
</dbReference>
<dbReference type="Pfam" id="PF04607">
    <property type="entry name" value="RelA_SpoT"/>
    <property type="match status" value="1"/>
</dbReference>
<dbReference type="InterPro" id="IPR043519">
    <property type="entry name" value="NT_sf"/>
</dbReference>
<comment type="caution">
    <text evidence="3">The sequence shown here is derived from an EMBL/GenBank/DDBJ whole genome shotgun (WGS) entry which is preliminary data.</text>
</comment>
<dbReference type="SUPFAM" id="SSF52540">
    <property type="entry name" value="P-loop containing nucleoside triphosphate hydrolases"/>
    <property type="match status" value="1"/>
</dbReference>
<keyword evidence="1" id="KW-0677">Repeat</keyword>
<keyword evidence="4" id="KW-1185">Reference proteome</keyword>
<dbReference type="SUPFAM" id="SSF81301">
    <property type="entry name" value="Nucleotidyltransferase"/>
    <property type="match status" value="1"/>
</dbReference>
<dbReference type="SMART" id="SM00954">
    <property type="entry name" value="RelA_SpoT"/>
    <property type="match status" value="1"/>
</dbReference>
<dbReference type="Gene3D" id="3.40.50.300">
    <property type="entry name" value="P-loop containing nucleotide triphosphate hydrolases"/>
    <property type="match status" value="1"/>
</dbReference>
<dbReference type="Gene3D" id="3.30.460.10">
    <property type="entry name" value="Beta Polymerase, domain 2"/>
    <property type="match status" value="1"/>
</dbReference>
<dbReference type="Pfam" id="PF24883">
    <property type="entry name" value="NPHP3_N"/>
    <property type="match status" value="1"/>
</dbReference>
<gene>
    <name evidence="3" type="ORF">FIESC28_07674</name>
</gene>
<dbReference type="PANTHER" id="PTHR10039">
    <property type="entry name" value="AMELOGENIN"/>
    <property type="match status" value="1"/>
</dbReference>
<evidence type="ECO:0000256" key="1">
    <source>
        <dbReference type="ARBA" id="ARBA00022737"/>
    </source>
</evidence>
<dbReference type="InterPro" id="IPR007685">
    <property type="entry name" value="RelA_SpoT"/>
</dbReference>
<evidence type="ECO:0000259" key="2">
    <source>
        <dbReference type="SMART" id="SM00954"/>
    </source>
</evidence>
<reference evidence="3 4" key="1">
    <citation type="submission" date="2018-06" db="EMBL/GenBank/DDBJ databases">
        <title>Fusarium incarnatum-equiseti species complex species 28.</title>
        <authorList>
            <person name="Gardiner D.M."/>
        </authorList>
    </citation>
    <scope>NUCLEOTIDE SEQUENCE [LARGE SCALE GENOMIC DNA]</scope>
    <source>
        <strain evidence="3 4">FIESC_28</strain>
    </source>
</reference>
<dbReference type="OrthoDB" id="538223at2759"/>
<dbReference type="GeneID" id="41997110"/>
<dbReference type="AlphaFoldDB" id="A0A366RCY0"/>
<dbReference type="InterPro" id="IPR027417">
    <property type="entry name" value="P-loop_NTPase"/>
</dbReference>
<dbReference type="Proteomes" id="UP000253153">
    <property type="component" value="Unassembled WGS sequence"/>
</dbReference>
<dbReference type="InterPro" id="IPR056884">
    <property type="entry name" value="NPHP3-like_N"/>
</dbReference>
<name>A0A366RCY0_9HYPO</name>
<protein>
    <recommendedName>
        <fullName evidence="2">RelA/SpoT domain-containing protein</fullName>
    </recommendedName>
</protein>
<evidence type="ECO:0000313" key="3">
    <source>
        <dbReference type="EMBL" id="RBR14438.1"/>
    </source>
</evidence>
<feature type="domain" description="RelA/SpoT" evidence="2">
    <location>
        <begin position="59"/>
        <end position="196"/>
    </location>
</feature>
<sequence length="846" mass="95918">MSSLIEERNLAFREVEPGGSPVETFLRVWPRLESHYGNMVKHLQGALEGALNIRCTVSGRVKSLSSITKSIERRQVHRGKQYDKVDEIFDDLHDIAGFRIVVDYPSGIQTAKLFVTQSFQLISTNVFKADREVPDAWKPTFGSFQSENHHVVLHSDAKYPLSPFCDILFEIQILSLAESLYNRLAHPLLYKQSSGQLPINEQKLIDVTHGLSLCYWICLSCMEDRLEGKPTQNIPFAVQTVAQLDGNQNADMNHFVKATPYPMPASGGRIPIEKCLETVKDLSKEAMSADQLNSRLSVLLNDSTHTSTINANYGSGNIVQNYGSGTNTHSNNTYNSAGGNITFAKDDTEDEIRNAFWVTDPQSHKEDIQERKGGLIKESYHWILHNEQFVRWYEQEYPLLWINGDPGKGKTMSVCGIIDHISALSVSDTILSYFFCDASDSNYNNATSVLRGIVYSIIFRNSAALSYVREQFKELQKALSDPRLAWPILQKTFIGIVTAIKDQKIFLIIDALDECREGREKLMEFIVKQSSSLNVKWLVSSRKWPVIREILMTCPKLLELSLEDNEIDVSEAVGLYISHQVESLSELKRYDPQRKEAVGVRLRAKSNNTFLWVSLVCGMLKEIPAWQTMKRLDGFPTGLDALYGRMLEQIQPSPGGKEDLTFHELYEKIISLSLGAFRPFSLDELYYLVDDQEIAVQEFEDIVALCGSFLTVQRRVVYFIHDSAKDYLLHDASGFKFDSKQQHAVLFSRSLGNLTRSLKRDILHRESHATLTVEEGLGFISYQCLHWVSHLVESEQSTVTQELTDGSPVDKFLRQKFLFWVEALGHLKSIALGISGMLKLEHMLDV</sequence>
<proteinExistence type="predicted"/>
<dbReference type="CDD" id="cd05399">
    <property type="entry name" value="NT_Rel-Spo_like"/>
    <property type="match status" value="1"/>
</dbReference>
<organism evidence="3 4">
    <name type="scientific">Fusarium coffeatum</name>
    <dbReference type="NCBI Taxonomy" id="231269"/>
    <lineage>
        <taxon>Eukaryota</taxon>
        <taxon>Fungi</taxon>
        <taxon>Dikarya</taxon>
        <taxon>Ascomycota</taxon>
        <taxon>Pezizomycotina</taxon>
        <taxon>Sordariomycetes</taxon>
        <taxon>Hypocreomycetidae</taxon>
        <taxon>Hypocreales</taxon>
        <taxon>Nectriaceae</taxon>
        <taxon>Fusarium</taxon>
        <taxon>Fusarium incarnatum-equiseti species complex</taxon>
    </lineage>
</organism>
<accession>A0A366RCY0</accession>
<dbReference type="RefSeq" id="XP_031014073.1">
    <property type="nucleotide sequence ID" value="XM_031161814.1"/>
</dbReference>
<dbReference type="EMBL" id="QKXC01000167">
    <property type="protein sequence ID" value="RBR14438.1"/>
    <property type="molecule type" value="Genomic_DNA"/>
</dbReference>